<organism evidence="1 2">
    <name type="scientific">Sphingobacterium litopenaei</name>
    <dbReference type="NCBI Taxonomy" id="2763500"/>
    <lineage>
        <taxon>Bacteria</taxon>
        <taxon>Pseudomonadati</taxon>
        <taxon>Bacteroidota</taxon>
        <taxon>Sphingobacteriia</taxon>
        <taxon>Sphingobacteriales</taxon>
        <taxon>Sphingobacteriaceae</taxon>
        <taxon>Sphingobacterium</taxon>
    </lineage>
</organism>
<comment type="caution">
    <text evidence="1">The sequence shown here is derived from an EMBL/GenBank/DDBJ whole genome shotgun (WGS) entry which is preliminary data.</text>
</comment>
<keyword evidence="2" id="KW-1185">Reference proteome</keyword>
<dbReference type="Proteomes" id="UP000651271">
    <property type="component" value="Unassembled WGS sequence"/>
</dbReference>
<protein>
    <submittedName>
        <fullName evidence="1">Uncharacterized protein</fullName>
    </submittedName>
</protein>
<evidence type="ECO:0000313" key="1">
    <source>
        <dbReference type="EMBL" id="MBD1430612.1"/>
    </source>
</evidence>
<proteinExistence type="predicted"/>
<sequence length="75" mass="8867">MKPTQFERLANLEKGIAKLQRGERVMASRVVSEDRMVQINSKVVIAVKARDSRSDEQIRREWILKHRYQSMLKRA</sequence>
<dbReference type="EMBL" id="JACOIJ010000032">
    <property type="protein sequence ID" value="MBD1430612.1"/>
    <property type="molecule type" value="Genomic_DNA"/>
</dbReference>
<gene>
    <name evidence="1" type="ORF">H8B04_13765</name>
</gene>
<evidence type="ECO:0000313" key="2">
    <source>
        <dbReference type="Proteomes" id="UP000651271"/>
    </source>
</evidence>
<dbReference type="RefSeq" id="WP_190302722.1">
    <property type="nucleotide sequence ID" value="NZ_JACOIJ010000032.1"/>
</dbReference>
<name>A0ABR7YH39_9SPHI</name>
<reference evidence="1 2" key="1">
    <citation type="submission" date="2020-08" db="EMBL/GenBank/DDBJ databases">
        <title>Sphingobacterium sp. DN04309 isolated from aquaculture water.</title>
        <authorList>
            <person name="Zhang M."/>
        </authorList>
    </citation>
    <scope>NUCLEOTIDE SEQUENCE [LARGE SCALE GENOMIC DNA]</scope>
    <source>
        <strain evidence="1 2">DN04309</strain>
    </source>
</reference>
<accession>A0ABR7YH39</accession>